<accession>A0A543NLQ3</accession>
<evidence type="ECO:0000313" key="1">
    <source>
        <dbReference type="EMBL" id="TQN32750.1"/>
    </source>
</evidence>
<dbReference type="Proteomes" id="UP000317422">
    <property type="component" value="Unassembled WGS sequence"/>
</dbReference>
<organism evidence="1 2">
    <name type="scientific">Haloactinospora alba</name>
    <dbReference type="NCBI Taxonomy" id="405555"/>
    <lineage>
        <taxon>Bacteria</taxon>
        <taxon>Bacillati</taxon>
        <taxon>Actinomycetota</taxon>
        <taxon>Actinomycetes</taxon>
        <taxon>Streptosporangiales</taxon>
        <taxon>Nocardiopsidaceae</taxon>
        <taxon>Haloactinospora</taxon>
    </lineage>
</organism>
<comment type="caution">
    <text evidence="1">The sequence shown here is derived from an EMBL/GenBank/DDBJ whole genome shotgun (WGS) entry which is preliminary data.</text>
</comment>
<dbReference type="RefSeq" id="WP_141924207.1">
    <property type="nucleotide sequence ID" value="NZ_VFQC01000001.1"/>
</dbReference>
<protein>
    <submittedName>
        <fullName evidence="1">Uncharacterized protein</fullName>
    </submittedName>
</protein>
<dbReference type="AlphaFoldDB" id="A0A543NLQ3"/>
<proteinExistence type="predicted"/>
<dbReference type="Pfam" id="PF21853">
    <property type="entry name" value="DUF6912"/>
    <property type="match status" value="1"/>
</dbReference>
<sequence length="155" mass="16286">MRVYLPSTLSALATFFADGGARGPVRAFAVTRALREDGEDDEELEYAALQAAADESLRMLAADPGAPRRRVVIAAEIPGHVVEEDAGEQEDPAAVTVTGTVPVKRVASAHVDEEEAAGDIAAAVADPEAGTAEEHELLWYATQEVRFLVGSDGQG</sequence>
<dbReference type="OrthoDB" id="3214389at2"/>
<gene>
    <name evidence="1" type="ORF">FHX37_2732</name>
</gene>
<reference evidence="1 2" key="1">
    <citation type="submission" date="2019-06" db="EMBL/GenBank/DDBJ databases">
        <title>Sequencing the genomes of 1000 actinobacteria strains.</title>
        <authorList>
            <person name="Klenk H.-P."/>
        </authorList>
    </citation>
    <scope>NUCLEOTIDE SEQUENCE [LARGE SCALE GENOMIC DNA]</scope>
    <source>
        <strain evidence="1 2">DSM 45015</strain>
    </source>
</reference>
<dbReference type="EMBL" id="VFQC01000001">
    <property type="protein sequence ID" value="TQN32750.1"/>
    <property type="molecule type" value="Genomic_DNA"/>
</dbReference>
<keyword evidence="2" id="KW-1185">Reference proteome</keyword>
<evidence type="ECO:0000313" key="2">
    <source>
        <dbReference type="Proteomes" id="UP000317422"/>
    </source>
</evidence>
<name>A0A543NLQ3_9ACTN</name>
<dbReference type="InterPro" id="IPR054206">
    <property type="entry name" value="DUF6912"/>
</dbReference>